<dbReference type="RefSeq" id="WP_188596044.1">
    <property type="nucleotide sequence ID" value="NZ_BMNL01000002.1"/>
</dbReference>
<evidence type="ECO:0000313" key="9">
    <source>
        <dbReference type="Proteomes" id="UP000610960"/>
    </source>
</evidence>
<evidence type="ECO:0000256" key="4">
    <source>
        <dbReference type="ARBA" id="ARBA00022676"/>
    </source>
</evidence>
<keyword evidence="9" id="KW-1185">Reference proteome</keyword>
<dbReference type="Pfam" id="PF00343">
    <property type="entry name" value="Phosphorylase"/>
    <property type="match status" value="1"/>
</dbReference>
<proteinExistence type="inferred from homology"/>
<evidence type="ECO:0000256" key="3">
    <source>
        <dbReference type="ARBA" id="ARBA00012591"/>
    </source>
</evidence>
<dbReference type="OrthoDB" id="17863at2157"/>
<dbReference type="EC" id="2.4.1.1" evidence="3"/>
<name>A0A830GT93_9CREN</name>
<dbReference type="Gene3D" id="3.40.50.2000">
    <property type="entry name" value="Glycogen Phosphorylase B"/>
    <property type="match status" value="1"/>
</dbReference>
<gene>
    <name evidence="8" type="ORF">GCM10007981_06700</name>
</gene>
<evidence type="ECO:0000256" key="5">
    <source>
        <dbReference type="ARBA" id="ARBA00022679"/>
    </source>
</evidence>
<evidence type="ECO:0000256" key="1">
    <source>
        <dbReference type="ARBA" id="ARBA00001933"/>
    </source>
</evidence>
<sequence length="501" mass="56359">MAIISVTPEIALDEGNTYAGGLGVLEGDKFYAMARRGVDYIVITLLYKNGYVDYSLDGELTPLPQPQPKEFLDKLVKTGSTGIRLRHRRVIIDFMEYRVGKARVVFISPTSPMWAVGLVDRVYIERSLEDKFAKYVLLAKGAAEYITGVIGVNNVDVVDLQEAYAALLPLVLRLEPRKFRLIIHTPGPWGHPSFPRELFEEEFGYSFISNPVILTELGLSMAGGGVVVSQKMLDVVSKVIPHHMHKVSYITNGVDAARWVDPRIARAESGEELWSAKMAARQELLGLMSKYKKVDAGDRPIIAWNRRVTKYKRPEFILDLIEDEQPRDAVFLLAGKAHPDDNYGLEVMRRMKQASLNYENVVFMPDYGVRLARPIVAGSSLMVFTPFPGWEASGTSFMKGGLNGTPSLSSRDGAAVELIRDGENGWLFGEDVRELIDIGTDPRAREISEREYEDFVNKLKSIIKLYNDYRDEFIKVMMNAKKSFSREAPIENALAKYYPGK</sequence>
<dbReference type="InterPro" id="IPR000811">
    <property type="entry name" value="Glyco_trans_35"/>
</dbReference>
<dbReference type="GO" id="GO:0008184">
    <property type="term" value="F:glycogen phosphorylase activity"/>
    <property type="evidence" value="ECO:0007669"/>
    <property type="project" value="InterPro"/>
</dbReference>
<comment type="similarity">
    <text evidence="2">Belongs to the glycogen phosphorylase family.</text>
</comment>
<evidence type="ECO:0000313" key="8">
    <source>
        <dbReference type="EMBL" id="GGP20078.1"/>
    </source>
</evidence>
<reference evidence="8" key="1">
    <citation type="journal article" date="2014" name="Int. J. Syst. Evol. Microbiol.">
        <title>Complete genome sequence of Corynebacterium casei LMG S-19264T (=DSM 44701T), isolated from a smear-ripened cheese.</title>
        <authorList>
            <consortium name="US DOE Joint Genome Institute (JGI-PGF)"/>
            <person name="Walter F."/>
            <person name="Albersmeier A."/>
            <person name="Kalinowski J."/>
            <person name="Ruckert C."/>
        </authorList>
    </citation>
    <scope>NUCLEOTIDE SEQUENCE</scope>
    <source>
        <strain evidence="8">JCM 10088</strain>
    </source>
</reference>
<keyword evidence="4" id="KW-0328">Glycosyltransferase</keyword>
<accession>A0A830GT93</accession>
<dbReference type="Proteomes" id="UP000610960">
    <property type="component" value="Unassembled WGS sequence"/>
</dbReference>
<organism evidence="8 9">
    <name type="scientific">Thermocladium modestius</name>
    <dbReference type="NCBI Taxonomy" id="62609"/>
    <lineage>
        <taxon>Archaea</taxon>
        <taxon>Thermoproteota</taxon>
        <taxon>Thermoprotei</taxon>
        <taxon>Thermoproteales</taxon>
        <taxon>Thermoproteaceae</taxon>
        <taxon>Thermocladium</taxon>
    </lineage>
</organism>
<dbReference type="InterPro" id="IPR035090">
    <property type="entry name" value="Pyridoxal_P_attach_site"/>
</dbReference>
<keyword evidence="7" id="KW-0119">Carbohydrate metabolism</keyword>
<dbReference type="EMBL" id="BMNL01000002">
    <property type="protein sequence ID" value="GGP20078.1"/>
    <property type="molecule type" value="Genomic_DNA"/>
</dbReference>
<dbReference type="GO" id="GO:0005975">
    <property type="term" value="P:carbohydrate metabolic process"/>
    <property type="evidence" value="ECO:0007669"/>
    <property type="project" value="InterPro"/>
</dbReference>
<dbReference type="AlphaFoldDB" id="A0A830GT93"/>
<dbReference type="PANTHER" id="PTHR42655:SF1">
    <property type="entry name" value="GLYCOGEN PHOSPHORYLASE"/>
    <property type="match status" value="1"/>
</dbReference>
<dbReference type="SUPFAM" id="SSF53756">
    <property type="entry name" value="UDP-Glycosyltransferase/glycogen phosphorylase"/>
    <property type="match status" value="1"/>
</dbReference>
<keyword evidence="6" id="KW-0663">Pyridoxal phosphate</keyword>
<dbReference type="InterPro" id="IPR052182">
    <property type="entry name" value="Glycogen/Maltodextrin_Phosph"/>
</dbReference>
<reference evidence="8" key="2">
    <citation type="submission" date="2020-09" db="EMBL/GenBank/DDBJ databases">
        <authorList>
            <person name="Sun Q."/>
            <person name="Ohkuma M."/>
        </authorList>
    </citation>
    <scope>NUCLEOTIDE SEQUENCE</scope>
    <source>
        <strain evidence="8">JCM 10088</strain>
    </source>
</reference>
<evidence type="ECO:0000256" key="7">
    <source>
        <dbReference type="ARBA" id="ARBA00023277"/>
    </source>
</evidence>
<dbReference type="PROSITE" id="PS00102">
    <property type="entry name" value="PHOSPHORYLASE"/>
    <property type="match status" value="1"/>
</dbReference>
<protein>
    <recommendedName>
        <fullName evidence="3">glycogen phosphorylase</fullName>
        <ecNumber evidence="3">2.4.1.1</ecNumber>
    </recommendedName>
</protein>
<evidence type="ECO:0000256" key="6">
    <source>
        <dbReference type="ARBA" id="ARBA00022898"/>
    </source>
</evidence>
<keyword evidence="5 8" id="KW-0808">Transferase</keyword>
<dbReference type="PANTHER" id="PTHR42655">
    <property type="entry name" value="GLYCOGEN PHOSPHORYLASE"/>
    <property type="match status" value="1"/>
</dbReference>
<comment type="caution">
    <text evidence="8">The sequence shown here is derived from an EMBL/GenBank/DDBJ whole genome shotgun (WGS) entry which is preliminary data.</text>
</comment>
<evidence type="ECO:0000256" key="2">
    <source>
        <dbReference type="ARBA" id="ARBA00006047"/>
    </source>
</evidence>
<comment type="cofactor">
    <cofactor evidence="1">
        <name>pyridoxal 5'-phosphate</name>
        <dbReference type="ChEBI" id="CHEBI:597326"/>
    </cofactor>
</comment>